<evidence type="ECO:0000256" key="4">
    <source>
        <dbReference type="ARBA" id="ARBA00022552"/>
    </source>
</evidence>
<dbReference type="EMBL" id="FRAJ01000005">
    <property type="protein sequence ID" value="SHJ90624.1"/>
    <property type="molecule type" value="Genomic_DNA"/>
</dbReference>
<dbReference type="GO" id="GO:0051539">
    <property type="term" value="F:4 iron, 4 sulfur cluster binding"/>
    <property type="evidence" value="ECO:0007669"/>
    <property type="project" value="UniProtKB-UniRule"/>
</dbReference>
<feature type="binding site" evidence="12">
    <location>
        <position position="192"/>
    </location>
    <ligand>
        <name>S-adenosyl-L-methionine</name>
        <dbReference type="ChEBI" id="CHEBI:59789"/>
    </ligand>
</feature>
<protein>
    <recommendedName>
        <fullName evidence="12">Probable dual-specificity RNA methyltransferase RlmN</fullName>
        <ecNumber evidence="12">2.1.1.192</ecNumber>
    </recommendedName>
    <alternativeName>
        <fullName evidence="12">23S rRNA (adenine(2503)-C(2))-methyltransferase</fullName>
    </alternativeName>
    <alternativeName>
        <fullName evidence="12">23S rRNA m2A2503 methyltransferase</fullName>
    </alternativeName>
    <alternativeName>
        <fullName evidence="12">Ribosomal RNA large subunit methyltransferase N</fullName>
    </alternativeName>
    <alternativeName>
        <fullName evidence="12">tRNA (adenine(37)-C(2))-methyltransferase</fullName>
    </alternativeName>
    <alternativeName>
        <fullName evidence="12">tRNA m2A37 methyltransferase</fullName>
    </alternativeName>
</protein>
<keyword evidence="12" id="KW-1015">Disulfide bond</keyword>
<evidence type="ECO:0000259" key="13">
    <source>
        <dbReference type="PROSITE" id="PS51918"/>
    </source>
</evidence>
<evidence type="ECO:0000256" key="10">
    <source>
        <dbReference type="ARBA" id="ARBA00023004"/>
    </source>
</evidence>
<comment type="subcellular location">
    <subcellularLocation>
        <location evidence="1 12">Cytoplasm</location>
    </subcellularLocation>
</comment>
<dbReference type="InterPro" id="IPR013785">
    <property type="entry name" value="Aldolase_TIM"/>
</dbReference>
<keyword evidence="10 12" id="KW-0408">Iron</keyword>
<dbReference type="HAMAP" id="MF_01849">
    <property type="entry name" value="RNA_methyltr_RlmN"/>
    <property type="match status" value="1"/>
</dbReference>
<dbReference type="RefSeq" id="WP_200793477.1">
    <property type="nucleotide sequence ID" value="NZ_FRAJ01000005.1"/>
</dbReference>
<evidence type="ECO:0000256" key="6">
    <source>
        <dbReference type="ARBA" id="ARBA00022679"/>
    </source>
</evidence>
<evidence type="ECO:0000313" key="14">
    <source>
        <dbReference type="EMBL" id="SHJ90624.1"/>
    </source>
</evidence>
<dbReference type="InterPro" id="IPR004383">
    <property type="entry name" value="rRNA_lsu_MTrfase_RlmN/Cfr"/>
</dbReference>
<dbReference type="SFLD" id="SFLDG01062">
    <property type="entry name" value="methyltransferase_(Class_A)"/>
    <property type="match status" value="1"/>
</dbReference>
<dbReference type="FunFam" id="3.20.20.70:FF:000014">
    <property type="entry name" value="Probable dual-specificity RNA methyltransferase RlmN"/>
    <property type="match status" value="1"/>
</dbReference>
<keyword evidence="11 12" id="KW-0411">Iron-sulfur</keyword>
<dbReference type="GO" id="GO:0000049">
    <property type="term" value="F:tRNA binding"/>
    <property type="evidence" value="ECO:0007669"/>
    <property type="project" value="UniProtKB-UniRule"/>
</dbReference>
<keyword evidence="8 12" id="KW-0819">tRNA processing</keyword>
<comment type="cofactor">
    <cofactor evidence="12">
        <name>[4Fe-4S] cluster</name>
        <dbReference type="ChEBI" id="CHEBI:49883"/>
    </cofactor>
    <text evidence="12">Binds 1 [4Fe-4S] cluster. The cluster is coordinated with 3 cysteines and an exchangeable S-adenosyl-L-methionine.</text>
</comment>
<feature type="binding site" evidence="12">
    <location>
        <position position="113"/>
    </location>
    <ligand>
        <name>[4Fe-4S] cluster</name>
        <dbReference type="ChEBI" id="CHEBI:49883"/>
        <note>4Fe-4S-S-AdoMet</note>
    </ligand>
</feature>
<name>A0A1M6N4K7_9FIRM</name>
<dbReference type="GO" id="GO:0030488">
    <property type="term" value="P:tRNA methylation"/>
    <property type="evidence" value="ECO:0007669"/>
    <property type="project" value="UniProtKB-UniRule"/>
</dbReference>
<feature type="binding site" evidence="12">
    <location>
        <begin position="160"/>
        <end position="161"/>
    </location>
    <ligand>
        <name>S-adenosyl-L-methionine</name>
        <dbReference type="ChEBI" id="CHEBI:59789"/>
    </ligand>
</feature>
<keyword evidence="7 12" id="KW-0949">S-adenosyl-L-methionine</keyword>
<dbReference type="InterPro" id="IPR048641">
    <property type="entry name" value="RlmN_N"/>
</dbReference>
<evidence type="ECO:0000256" key="9">
    <source>
        <dbReference type="ARBA" id="ARBA00022723"/>
    </source>
</evidence>
<dbReference type="PANTHER" id="PTHR30544">
    <property type="entry name" value="23S RRNA METHYLTRANSFERASE"/>
    <property type="match status" value="1"/>
</dbReference>
<dbReference type="EC" id="2.1.1.192" evidence="12"/>
<evidence type="ECO:0000256" key="12">
    <source>
        <dbReference type="HAMAP-Rule" id="MF_01849"/>
    </source>
</evidence>
<keyword evidence="3 12" id="KW-0963">Cytoplasm</keyword>
<feature type="domain" description="Radical SAM core" evidence="13">
    <location>
        <begin position="99"/>
        <end position="329"/>
    </location>
</feature>
<comment type="catalytic activity">
    <reaction evidence="12">
        <text>adenosine(37) in tRNA + 2 reduced [2Fe-2S]-[ferredoxin] + 2 S-adenosyl-L-methionine = 2-methyladenosine(37) in tRNA + 5'-deoxyadenosine + L-methionine + 2 oxidized [2Fe-2S]-[ferredoxin] + S-adenosyl-L-homocysteine</text>
        <dbReference type="Rhea" id="RHEA:43332"/>
        <dbReference type="Rhea" id="RHEA-COMP:10000"/>
        <dbReference type="Rhea" id="RHEA-COMP:10001"/>
        <dbReference type="Rhea" id="RHEA-COMP:10162"/>
        <dbReference type="Rhea" id="RHEA-COMP:10485"/>
        <dbReference type="ChEBI" id="CHEBI:17319"/>
        <dbReference type="ChEBI" id="CHEBI:33737"/>
        <dbReference type="ChEBI" id="CHEBI:33738"/>
        <dbReference type="ChEBI" id="CHEBI:57844"/>
        <dbReference type="ChEBI" id="CHEBI:57856"/>
        <dbReference type="ChEBI" id="CHEBI:59789"/>
        <dbReference type="ChEBI" id="CHEBI:74411"/>
        <dbReference type="ChEBI" id="CHEBI:74497"/>
        <dbReference type="EC" id="2.1.1.192"/>
    </reaction>
</comment>
<comment type="catalytic activity">
    <reaction evidence="12">
        <text>adenosine(2503) in 23S rRNA + 2 reduced [2Fe-2S]-[ferredoxin] + 2 S-adenosyl-L-methionine = 2-methyladenosine(2503) in 23S rRNA + 5'-deoxyadenosine + L-methionine + 2 oxidized [2Fe-2S]-[ferredoxin] + S-adenosyl-L-homocysteine</text>
        <dbReference type="Rhea" id="RHEA:42916"/>
        <dbReference type="Rhea" id="RHEA-COMP:10000"/>
        <dbReference type="Rhea" id="RHEA-COMP:10001"/>
        <dbReference type="Rhea" id="RHEA-COMP:10152"/>
        <dbReference type="Rhea" id="RHEA-COMP:10282"/>
        <dbReference type="ChEBI" id="CHEBI:17319"/>
        <dbReference type="ChEBI" id="CHEBI:33737"/>
        <dbReference type="ChEBI" id="CHEBI:33738"/>
        <dbReference type="ChEBI" id="CHEBI:57844"/>
        <dbReference type="ChEBI" id="CHEBI:57856"/>
        <dbReference type="ChEBI" id="CHEBI:59789"/>
        <dbReference type="ChEBI" id="CHEBI:74411"/>
        <dbReference type="ChEBI" id="CHEBI:74497"/>
        <dbReference type="EC" id="2.1.1.192"/>
    </reaction>
</comment>
<feature type="active site" description="S-methylcysteine intermediate" evidence="12">
    <location>
        <position position="334"/>
    </location>
</feature>
<dbReference type="SUPFAM" id="SSF102114">
    <property type="entry name" value="Radical SAM enzymes"/>
    <property type="match status" value="1"/>
</dbReference>
<dbReference type="InterPro" id="IPR027492">
    <property type="entry name" value="RNA_MTrfase_RlmN"/>
</dbReference>
<feature type="binding site" evidence="12">
    <location>
        <position position="291"/>
    </location>
    <ligand>
        <name>S-adenosyl-L-methionine</name>
        <dbReference type="ChEBI" id="CHEBI:59789"/>
    </ligand>
</feature>
<feature type="binding site" evidence="12">
    <location>
        <position position="117"/>
    </location>
    <ligand>
        <name>[4Fe-4S] cluster</name>
        <dbReference type="ChEBI" id="CHEBI:49883"/>
        <note>4Fe-4S-S-AdoMet</note>
    </ligand>
</feature>
<dbReference type="CDD" id="cd01335">
    <property type="entry name" value="Radical_SAM"/>
    <property type="match status" value="1"/>
</dbReference>
<reference evidence="14 15" key="1">
    <citation type="submission" date="2016-11" db="EMBL/GenBank/DDBJ databases">
        <authorList>
            <person name="Jaros S."/>
            <person name="Januszkiewicz K."/>
            <person name="Wedrychowicz H."/>
        </authorList>
    </citation>
    <scope>NUCLEOTIDE SEQUENCE [LARGE SCALE GENOMIC DNA]</scope>
    <source>
        <strain evidence="14 15">DSM 14501</strain>
    </source>
</reference>
<dbReference type="SFLD" id="SFLDF00275">
    <property type="entry name" value="adenosine_C2_methyltransferase"/>
    <property type="match status" value="1"/>
</dbReference>
<comment type="similarity">
    <text evidence="12">Belongs to the radical SAM superfamily. RlmN family.</text>
</comment>
<evidence type="ECO:0000313" key="15">
    <source>
        <dbReference type="Proteomes" id="UP000184082"/>
    </source>
</evidence>
<dbReference type="InterPro" id="IPR058240">
    <property type="entry name" value="rSAM_sf"/>
</dbReference>
<comment type="caution">
    <text evidence="12">Lacks conserved residue(s) required for the propagation of feature annotation.</text>
</comment>
<keyword evidence="15" id="KW-1185">Reference proteome</keyword>
<accession>A0A1M6N4K7</accession>
<evidence type="ECO:0000256" key="1">
    <source>
        <dbReference type="ARBA" id="ARBA00004496"/>
    </source>
</evidence>
<keyword evidence="2 12" id="KW-0004">4Fe-4S</keyword>
<feature type="binding site" evidence="12">
    <location>
        <begin position="215"/>
        <end position="217"/>
    </location>
    <ligand>
        <name>S-adenosyl-L-methionine</name>
        <dbReference type="ChEBI" id="CHEBI:59789"/>
    </ligand>
</feature>
<dbReference type="PANTHER" id="PTHR30544:SF5">
    <property type="entry name" value="RADICAL SAM CORE DOMAIN-CONTAINING PROTEIN"/>
    <property type="match status" value="1"/>
</dbReference>
<dbReference type="Gene3D" id="3.20.20.70">
    <property type="entry name" value="Aldolase class I"/>
    <property type="match status" value="1"/>
</dbReference>
<dbReference type="PIRSF" id="PIRSF006004">
    <property type="entry name" value="CHP00048"/>
    <property type="match status" value="1"/>
</dbReference>
<dbReference type="STRING" id="1121266.SAMN02745883_00795"/>
<dbReference type="AlphaFoldDB" id="A0A1M6N4K7"/>
<evidence type="ECO:0000256" key="3">
    <source>
        <dbReference type="ARBA" id="ARBA00022490"/>
    </source>
</evidence>
<dbReference type="InterPro" id="IPR007197">
    <property type="entry name" value="rSAM"/>
</dbReference>
<keyword evidence="4 12" id="KW-0698">rRNA processing</keyword>
<proteinExistence type="inferred from homology"/>
<dbReference type="SFLD" id="SFLDS00029">
    <property type="entry name" value="Radical_SAM"/>
    <property type="match status" value="1"/>
</dbReference>
<dbReference type="PROSITE" id="PS51918">
    <property type="entry name" value="RADICAL_SAM"/>
    <property type="match status" value="1"/>
</dbReference>
<comment type="miscellaneous">
    <text evidence="12">Reaction proceeds by a ping-pong mechanism involving intermediate methylation of a conserved cysteine residue.</text>
</comment>
<dbReference type="GO" id="GO:0002935">
    <property type="term" value="F:tRNA (adenine(37)-C2)-methyltransferase activity"/>
    <property type="evidence" value="ECO:0007669"/>
    <property type="project" value="UniProtKB-UniRule"/>
</dbReference>
<dbReference type="GO" id="GO:0070040">
    <property type="term" value="F:rRNA (adenine(2503)-C2-)-methyltransferase activity"/>
    <property type="evidence" value="ECO:0007669"/>
    <property type="project" value="UniProtKB-UniRule"/>
</dbReference>
<dbReference type="NCBIfam" id="TIGR00048">
    <property type="entry name" value="rRNA_mod_RlmN"/>
    <property type="match status" value="1"/>
</dbReference>
<keyword evidence="6 12" id="KW-0808">Transferase</keyword>
<feature type="active site" description="Proton acceptor" evidence="12">
    <location>
        <position position="93"/>
    </location>
</feature>
<dbReference type="Pfam" id="PF21016">
    <property type="entry name" value="RlmN_N"/>
    <property type="match status" value="1"/>
</dbReference>
<keyword evidence="5 12" id="KW-0489">Methyltransferase</keyword>
<comment type="function">
    <text evidence="12">Specifically methylates position 2 of adenine 2503 in 23S rRNA and position 2 of adenine 37 in tRNAs.</text>
</comment>
<organism evidence="14 15">
    <name type="scientific">Caminicella sporogenes DSM 14501</name>
    <dbReference type="NCBI Taxonomy" id="1121266"/>
    <lineage>
        <taxon>Bacteria</taxon>
        <taxon>Bacillati</taxon>
        <taxon>Bacillota</taxon>
        <taxon>Clostridia</taxon>
        <taxon>Peptostreptococcales</taxon>
        <taxon>Caminicellaceae</taxon>
        <taxon>Caminicella</taxon>
    </lineage>
</organism>
<dbReference type="GO" id="GO:0005737">
    <property type="term" value="C:cytoplasm"/>
    <property type="evidence" value="ECO:0007669"/>
    <property type="project" value="UniProtKB-SubCell"/>
</dbReference>
<dbReference type="GO" id="GO:0019843">
    <property type="term" value="F:rRNA binding"/>
    <property type="evidence" value="ECO:0007669"/>
    <property type="project" value="UniProtKB-UniRule"/>
</dbReference>
<evidence type="ECO:0000256" key="2">
    <source>
        <dbReference type="ARBA" id="ARBA00022485"/>
    </source>
</evidence>
<dbReference type="Pfam" id="PF04055">
    <property type="entry name" value="Radical_SAM"/>
    <property type="match status" value="1"/>
</dbReference>
<sequence>MKKQVDLRSLTIKELEELVVELSEKRFRGKQIFEWIYKGIEDIEEMTNISKKFRNKLKEVSYLKNMDILKVLKSKNDGNRKYLFLLKDGNVIESVLMRYKYGNSVCVSTQVGCKMGCSFCASTIDGMVRNLTAGEIIGQILSISKDIGEKISNVVLMGSGEPLDNYDEVLKFLEIINHPSGLNISMRNITLSTCGIVPKILDLAERKLQLTLAISLHAPNDEIRNKIMPINKVYNMDKLLKACKKYIKITNRRITFEYSLIKGVNDKIEHAFELSRRLKGMLCHVNLIPLNEIKEKNYTTSNQDRVIEFQKILKEKGINATIRREIGSDIDAACGQLRKNYIDKIK</sequence>
<dbReference type="GO" id="GO:0070475">
    <property type="term" value="P:rRNA base methylation"/>
    <property type="evidence" value="ECO:0007669"/>
    <property type="project" value="UniProtKB-UniRule"/>
</dbReference>
<evidence type="ECO:0000256" key="5">
    <source>
        <dbReference type="ARBA" id="ARBA00022603"/>
    </source>
</evidence>
<evidence type="ECO:0000256" key="11">
    <source>
        <dbReference type="ARBA" id="ARBA00023014"/>
    </source>
</evidence>
<keyword evidence="9 12" id="KW-0479">Metal-binding</keyword>
<gene>
    <name evidence="12" type="primary">rlmN</name>
    <name evidence="14" type="ORF">SAMN02745883_00795</name>
</gene>
<dbReference type="InterPro" id="IPR040072">
    <property type="entry name" value="Methyltransferase_A"/>
</dbReference>
<evidence type="ECO:0000256" key="8">
    <source>
        <dbReference type="ARBA" id="ARBA00022694"/>
    </source>
</evidence>
<feature type="binding site" evidence="12">
    <location>
        <position position="120"/>
    </location>
    <ligand>
        <name>[4Fe-4S] cluster</name>
        <dbReference type="ChEBI" id="CHEBI:49883"/>
        <note>4Fe-4S-S-AdoMet</note>
    </ligand>
</feature>
<dbReference type="Gene3D" id="1.10.150.530">
    <property type="match status" value="1"/>
</dbReference>
<dbReference type="Proteomes" id="UP000184082">
    <property type="component" value="Unassembled WGS sequence"/>
</dbReference>
<evidence type="ECO:0000256" key="7">
    <source>
        <dbReference type="ARBA" id="ARBA00022691"/>
    </source>
</evidence>
<dbReference type="GO" id="GO:0046872">
    <property type="term" value="F:metal ion binding"/>
    <property type="evidence" value="ECO:0007669"/>
    <property type="project" value="UniProtKB-KW"/>
</dbReference>